<evidence type="ECO:0000313" key="1">
    <source>
        <dbReference type="EMBL" id="OJA08940.1"/>
    </source>
</evidence>
<dbReference type="Proteomes" id="UP000183567">
    <property type="component" value="Unassembled WGS sequence"/>
</dbReference>
<dbReference type="EMBL" id="LVVM01006099">
    <property type="protein sequence ID" value="OJA08940.1"/>
    <property type="molecule type" value="Genomic_DNA"/>
</dbReference>
<comment type="caution">
    <text evidence="1">The sequence shown here is derived from an EMBL/GenBank/DDBJ whole genome shotgun (WGS) entry which is preliminary data.</text>
</comment>
<organism evidence="1 2">
    <name type="scientific">Rhizopogon vesiculosus</name>
    <dbReference type="NCBI Taxonomy" id="180088"/>
    <lineage>
        <taxon>Eukaryota</taxon>
        <taxon>Fungi</taxon>
        <taxon>Dikarya</taxon>
        <taxon>Basidiomycota</taxon>
        <taxon>Agaricomycotina</taxon>
        <taxon>Agaricomycetes</taxon>
        <taxon>Agaricomycetidae</taxon>
        <taxon>Boletales</taxon>
        <taxon>Suillineae</taxon>
        <taxon>Rhizopogonaceae</taxon>
        <taxon>Rhizopogon</taxon>
    </lineage>
</organism>
<gene>
    <name evidence="1" type="ORF">AZE42_14143</name>
</gene>
<proteinExistence type="predicted"/>
<keyword evidence="2" id="KW-1185">Reference proteome</keyword>
<sequence>MITISNGPYHVLYHAPDEVRAILLISFSCNLPQPFAKNARSDKLTVEHLIKKPVWSMMDKTEEIVKVFEM</sequence>
<dbReference type="AlphaFoldDB" id="A0A1J8QAZ5"/>
<dbReference type="OrthoDB" id="10328976at2759"/>
<name>A0A1J8QAZ5_9AGAM</name>
<accession>A0A1J8QAZ5</accession>
<protein>
    <submittedName>
        <fullName evidence="1">Uncharacterized protein</fullName>
    </submittedName>
</protein>
<evidence type="ECO:0000313" key="2">
    <source>
        <dbReference type="Proteomes" id="UP000183567"/>
    </source>
</evidence>
<reference evidence="1 2" key="1">
    <citation type="submission" date="2016-03" db="EMBL/GenBank/DDBJ databases">
        <title>Comparative genomics of the ectomycorrhizal sister species Rhizopogon vinicolor and Rhizopogon vesiculosus (Basidiomycota: Boletales) reveals a divergence of the mating type B locus.</title>
        <authorList>
            <person name="Mujic A.B."/>
            <person name="Kuo A."/>
            <person name="Tritt A."/>
            <person name="Lipzen A."/>
            <person name="Chen C."/>
            <person name="Johnson J."/>
            <person name="Sharma A."/>
            <person name="Barry K."/>
            <person name="Grigoriev I.V."/>
            <person name="Spatafora J.W."/>
        </authorList>
    </citation>
    <scope>NUCLEOTIDE SEQUENCE [LARGE SCALE GENOMIC DNA]</scope>
    <source>
        <strain evidence="1 2">AM-OR11-056</strain>
    </source>
</reference>